<sequence length="242" mass="26370">MSPKNLGQTVAMARLQTSPRKAMGNQFGQRVRGVYGALISAVVLASCQAAPEANGPDNLDAKLPPSPPPNAYLAQLPPETTNQLTKLAIDIAIPTYLPQNMTLANYGVGQPAADPLYYWLVYRDDQNRCFAIEYMSAGINEMSLENQEPLETPLFGEGYSLYHGKFPNGGTGELPESDLFTDWLEGNEGFYRLVGAGLVNSQDYGQKDCNNITIKEAISVTESLSYLPTDIRTLDLTPTPSE</sequence>
<organism evidence="1 2">
    <name type="scientific">Leptothoe kymatousa TAU-MAC 1615</name>
    <dbReference type="NCBI Taxonomy" id="2364775"/>
    <lineage>
        <taxon>Bacteria</taxon>
        <taxon>Bacillati</taxon>
        <taxon>Cyanobacteriota</taxon>
        <taxon>Cyanophyceae</taxon>
        <taxon>Nodosilineales</taxon>
        <taxon>Cymatolegaceae</taxon>
        <taxon>Leptothoe</taxon>
        <taxon>Leptothoe kymatousa</taxon>
    </lineage>
</organism>
<evidence type="ECO:0008006" key="3">
    <source>
        <dbReference type="Google" id="ProtNLM"/>
    </source>
</evidence>
<name>A0ABS5Y5L2_9CYAN</name>
<evidence type="ECO:0000313" key="1">
    <source>
        <dbReference type="EMBL" id="MBT9313082.1"/>
    </source>
</evidence>
<keyword evidence="2" id="KW-1185">Reference proteome</keyword>
<proteinExistence type="predicted"/>
<comment type="caution">
    <text evidence="1">The sequence shown here is derived from an EMBL/GenBank/DDBJ whole genome shotgun (WGS) entry which is preliminary data.</text>
</comment>
<accession>A0ABS5Y5L2</accession>
<evidence type="ECO:0000313" key="2">
    <source>
        <dbReference type="Proteomes" id="UP001196661"/>
    </source>
</evidence>
<dbReference type="Proteomes" id="UP001196661">
    <property type="component" value="Unassembled WGS sequence"/>
</dbReference>
<reference evidence="1 2" key="1">
    <citation type="journal article" date="2021" name="Mar. Drugs">
        <title>Genome Reduction and Secondary Metabolism of the Marine Sponge-Associated Cyanobacterium Leptothoe.</title>
        <authorList>
            <person name="Konstantinou D."/>
            <person name="Popin R.V."/>
            <person name="Fewer D.P."/>
            <person name="Sivonen K."/>
            <person name="Gkelis S."/>
        </authorList>
    </citation>
    <scope>NUCLEOTIDE SEQUENCE [LARGE SCALE GENOMIC DNA]</scope>
    <source>
        <strain evidence="1 2">TAU-MAC 1615</strain>
    </source>
</reference>
<dbReference type="RefSeq" id="WP_215618969.1">
    <property type="nucleotide sequence ID" value="NZ_JADOER010000011.1"/>
</dbReference>
<gene>
    <name evidence="1" type="ORF">IXB28_12755</name>
</gene>
<protein>
    <recommendedName>
        <fullName evidence="3">DUF4136 domain-containing protein</fullName>
    </recommendedName>
</protein>
<dbReference type="EMBL" id="JADOER010000011">
    <property type="protein sequence ID" value="MBT9313082.1"/>
    <property type="molecule type" value="Genomic_DNA"/>
</dbReference>